<keyword evidence="3" id="KW-0804">Transcription</keyword>
<dbReference type="GO" id="GO:0003677">
    <property type="term" value="F:DNA binding"/>
    <property type="evidence" value="ECO:0007669"/>
    <property type="project" value="UniProtKB-KW"/>
</dbReference>
<dbReference type="SMART" id="SM00345">
    <property type="entry name" value="HTH_GNTR"/>
    <property type="match status" value="1"/>
</dbReference>
<dbReference type="Pfam" id="PF07729">
    <property type="entry name" value="FCD"/>
    <property type="match status" value="1"/>
</dbReference>
<dbReference type="Gene3D" id="1.20.120.530">
    <property type="entry name" value="GntR ligand-binding domain-like"/>
    <property type="match status" value="1"/>
</dbReference>
<keyword evidence="6" id="KW-1185">Reference proteome</keyword>
<keyword evidence="1" id="KW-0805">Transcription regulation</keyword>
<dbReference type="SUPFAM" id="SSF48008">
    <property type="entry name" value="GntR ligand-binding domain-like"/>
    <property type="match status" value="1"/>
</dbReference>
<feature type="domain" description="HTH gntR-type" evidence="4">
    <location>
        <begin position="14"/>
        <end position="81"/>
    </location>
</feature>
<dbReference type="InterPro" id="IPR008920">
    <property type="entry name" value="TF_FadR/GntR_C"/>
</dbReference>
<dbReference type="InterPro" id="IPR011711">
    <property type="entry name" value="GntR_C"/>
</dbReference>
<proteinExistence type="predicted"/>
<dbReference type="RefSeq" id="WP_128445326.1">
    <property type="nucleotide sequence ID" value="NZ_SBIP01000006.1"/>
</dbReference>
<dbReference type="InterPro" id="IPR036388">
    <property type="entry name" value="WH-like_DNA-bd_sf"/>
</dbReference>
<protein>
    <submittedName>
        <fullName evidence="5">GntR family transcriptional regulator</fullName>
    </submittedName>
</protein>
<evidence type="ECO:0000313" key="6">
    <source>
        <dbReference type="Proteomes" id="UP000287687"/>
    </source>
</evidence>
<evidence type="ECO:0000313" key="5">
    <source>
        <dbReference type="EMBL" id="RWX74664.1"/>
    </source>
</evidence>
<dbReference type="InterPro" id="IPR036390">
    <property type="entry name" value="WH_DNA-bd_sf"/>
</dbReference>
<dbReference type="SUPFAM" id="SSF46785">
    <property type="entry name" value="Winged helix' DNA-binding domain"/>
    <property type="match status" value="1"/>
</dbReference>
<dbReference type="PANTHER" id="PTHR43537:SF39">
    <property type="entry name" value="HTH-TYPE TRANSCRIPTIONAL REGULATOR MCBR"/>
    <property type="match status" value="1"/>
</dbReference>
<dbReference type="AlphaFoldDB" id="A0A444LAL1"/>
<gene>
    <name evidence="5" type="ORF">EPK99_22365</name>
</gene>
<name>A0A444LAL1_9HYPH</name>
<dbReference type="EMBL" id="SBIP01000006">
    <property type="protein sequence ID" value="RWX74664.1"/>
    <property type="molecule type" value="Genomic_DNA"/>
</dbReference>
<dbReference type="OrthoDB" id="9815654at2"/>
<organism evidence="5 6">
    <name type="scientific">Neorhizobium lilium</name>
    <dbReference type="NCBI Taxonomy" id="2503024"/>
    <lineage>
        <taxon>Bacteria</taxon>
        <taxon>Pseudomonadati</taxon>
        <taxon>Pseudomonadota</taxon>
        <taxon>Alphaproteobacteria</taxon>
        <taxon>Hyphomicrobiales</taxon>
        <taxon>Rhizobiaceae</taxon>
        <taxon>Rhizobium/Agrobacterium group</taxon>
        <taxon>Neorhizobium</taxon>
    </lineage>
</organism>
<dbReference type="Proteomes" id="UP000287687">
    <property type="component" value="Unassembled WGS sequence"/>
</dbReference>
<dbReference type="GO" id="GO:0003700">
    <property type="term" value="F:DNA-binding transcription factor activity"/>
    <property type="evidence" value="ECO:0007669"/>
    <property type="project" value="InterPro"/>
</dbReference>
<evidence type="ECO:0000259" key="4">
    <source>
        <dbReference type="PROSITE" id="PS50949"/>
    </source>
</evidence>
<sequence length="220" mass="24570">MHGISEQVLPLRRETLEDGVYRQLCDLILRGGIVPGESITVASLAEAFNVSPMPVRNALTRLSSAGALTVLSGRTIGIPKLTRERLDELLRVRLTVEPTTAAWAAQRTGPLHLEGLSKSFQALSEGQQAGDTKLYLQSNYDFHFEVYRLAQSSIMLSIIESLWLQISPYFHLLRSSGNFRISNRHHEDIFRAIENNQPDRARQAMHGDISDAYGALIECL</sequence>
<dbReference type="PROSITE" id="PS50949">
    <property type="entry name" value="HTH_GNTR"/>
    <property type="match status" value="1"/>
</dbReference>
<dbReference type="SMART" id="SM00895">
    <property type="entry name" value="FCD"/>
    <property type="match status" value="1"/>
</dbReference>
<dbReference type="InterPro" id="IPR000524">
    <property type="entry name" value="Tscrpt_reg_HTH_GntR"/>
</dbReference>
<evidence type="ECO:0000256" key="1">
    <source>
        <dbReference type="ARBA" id="ARBA00023015"/>
    </source>
</evidence>
<reference evidence="5 6" key="1">
    <citation type="submission" date="2019-01" db="EMBL/GenBank/DDBJ databases">
        <title>The draft genome of Rhizobium sp. 24NR.</title>
        <authorList>
            <person name="Liu L."/>
            <person name="Liang L."/>
            <person name="Shi S."/>
            <person name="Xu L."/>
            <person name="Wang X."/>
            <person name="Li L."/>
            <person name="Zhang X."/>
        </authorList>
    </citation>
    <scope>NUCLEOTIDE SEQUENCE [LARGE SCALE GENOMIC DNA]</scope>
    <source>
        <strain evidence="5 6">24NR</strain>
    </source>
</reference>
<dbReference type="PANTHER" id="PTHR43537">
    <property type="entry name" value="TRANSCRIPTIONAL REGULATOR, GNTR FAMILY"/>
    <property type="match status" value="1"/>
</dbReference>
<evidence type="ECO:0000256" key="3">
    <source>
        <dbReference type="ARBA" id="ARBA00023163"/>
    </source>
</evidence>
<evidence type="ECO:0000256" key="2">
    <source>
        <dbReference type="ARBA" id="ARBA00023125"/>
    </source>
</evidence>
<keyword evidence="2" id="KW-0238">DNA-binding</keyword>
<comment type="caution">
    <text evidence="5">The sequence shown here is derived from an EMBL/GenBank/DDBJ whole genome shotgun (WGS) entry which is preliminary data.</text>
</comment>
<dbReference type="Pfam" id="PF00392">
    <property type="entry name" value="GntR"/>
    <property type="match status" value="1"/>
</dbReference>
<accession>A0A444LAL1</accession>
<dbReference type="Gene3D" id="1.10.10.10">
    <property type="entry name" value="Winged helix-like DNA-binding domain superfamily/Winged helix DNA-binding domain"/>
    <property type="match status" value="1"/>
</dbReference>